<keyword evidence="2" id="KW-0472">Membrane</keyword>
<dbReference type="EMBL" id="CP012333">
    <property type="protein sequence ID" value="AKV02399.1"/>
    <property type="molecule type" value="Genomic_DNA"/>
</dbReference>
<reference evidence="3 4" key="1">
    <citation type="submission" date="2015-08" db="EMBL/GenBank/DDBJ databases">
        <authorList>
            <person name="Babu N.S."/>
            <person name="Beckwith C.J."/>
            <person name="Beseler K.G."/>
            <person name="Brison A."/>
            <person name="Carone J.V."/>
            <person name="Caskin T.P."/>
            <person name="Diamond M."/>
            <person name="Durham M.E."/>
            <person name="Foxe J.M."/>
            <person name="Go M."/>
            <person name="Henderson B.A."/>
            <person name="Jones I.B."/>
            <person name="McGettigan J.A."/>
            <person name="Micheletti S.J."/>
            <person name="Nasrallah M.E."/>
            <person name="Ortiz D."/>
            <person name="Piller C.R."/>
            <person name="Privatt S.R."/>
            <person name="Schneider S.L."/>
            <person name="Sharp S."/>
            <person name="Smith T.C."/>
            <person name="Stanton J.D."/>
            <person name="Ullery H.E."/>
            <person name="Wilson R.J."/>
            <person name="Serrano M.G."/>
            <person name="Buck G."/>
            <person name="Lee V."/>
            <person name="Wang Y."/>
            <person name="Carvalho R."/>
            <person name="Voegtly L."/>
            <person name="Shi R."/>
            <person name="Duckworth R."/>
            <person name="Johnson A."/>
            <person name="Loviza R."/>
            <person name="Walstead R."/>
            <person name="Shah Z."/>
            <person name="Kiflezghi M."/>
            <person name="Wade K."/>
            <person name="Ball S.L."/>
            <person name="Bradley K.W."/>
            <person name="Asai D.J."/>
            <person name="Bowman C.A."/>
            <person name="Russell D.A."/>
            <person name="Pope W.H."/>
            <person name="Jacobs-Sera D."/>
            <person name="Hendrix R.W."/>
            <person name="Hatfull G.F."/>
        </authorList>
    </citation>
    <scope>NUCLEOTIDE SEQUENCE [LARGE SCALE GENOMIC DNA]</scope>
    <source>
        <strain evidence="3 4">DSM 27648</strain>
    </source>
</reference>
<dbReference type="AlphaFoldDB" id="A0A0K1Q9I9"/>
<feature type="region of interest" description="Disordered" evidence="1">
    <location>
        <begin position="16"/>
        <end position="53"/>
    </location>
</feature>
<keyword evidence="2" id="KW-1133">Transmembrane helix</keyword>
<proteinExistence type="predicted"/>
<gene>
    <name evidence="3" type="ORF">AKJ09_09062</name>
</gene>
<organism evidence="3 4">
    <name type="scientific">Labilithrix luteola</name>
    <dbReference type="NCBI Taxonomy" id="1391654"/>
    <lineage>
        <taxon>Bacteria</taxon>
        <taxon>Pseudomonadati</taxon>
        <taxon>Myxococcota</taxon>
        <taxon>Polyangia</taxon>
        <taxon>Polyangiales</taxon>
        <taxon>Labilitrichaceae</taxon>
        <taxon>Labilithrix</taxon>
    </lineage>
</organism>
<protein>
    <submittedName>
        <fullName evidence="3">Uncharacterized protein</fullName>
    </submittedName>
</protein>
<dbReference type="KEGG" id="llu:AKJ09_09062"/>
<evidence type="ECO:0000256" key="1">
    <source>
        <dbReference type="SAM" id="MobiDB-lite"/>
    </source>
</evidence>
<sequence length="439" mass="46093">MVARGAFGYTVIGPTMAEPDTEALPKRASVAQRASHGTSVNPGDHADSSAEGARGTTLAAYEAVARSARLPDLVSITQAIVIEAAESRRTEWSFTSKVSAAAEEVNLPRAEAETPFGNALKVLESGPEGEAERALASALWAHAIAESRREDEDRLAADILWLSTHTAFDATPLLDRALGDDAADLWEAIAHRVRRILEGKGAALGRGEAIVGCAALAGSQTSDSRRLVGELAGVTKDPVVLRILAAGEAASGVEVRLEGEATAPPRGPVSTTILALTGILFVVHAVRLVARVALAYRRPSELVLSHDGVRMKTRTQMLGRTLREREQVIVRSGLVRVAREVRYPRAAFYAGLLALAVGSWVGVRALVDGVRAASPSLLLAGLVIVALGIAADFVLGSLVPGSRGRCRVAFVPRSGPTLCIGDVDLARADAAIKSTLEAR</sequence>
<keyword evidence="2" id="KW-0812">Transmembrane</keyword>
<feature type="transmembrane region" description="Helical" evidence="2">
    <location>
        <begin position="373"/>
        <end position="395"/>
    </location>
</feature>
<dbReference type="Proteomes" id="UP000064967">
    <property type="component" value="Chromosome"/>
</dbReference>
<keyword evidence="4" id="KW-1185">Reference proteome</keyword>
<accession>A0A0K1Q9I9</accession>
<evidence type="ECO:0000313" key="3">
    <source>
        <dbReference type="EMBL" id="AKV02399.1"/>
    </source>
</evidence>
<evidence type="ECO:0000313" key="4">
    <source>
        <dbReference type="Proteomes" id="UP000064967"/>
    </source>
</evidence>
<name>A0A0K1Q9I9_9BACT</name>
<feature type="transmembrane region" description="Helical" evidence="2">
    <location>
        <begin position="346"/>
        <end position="367"/>
    </location>
</feature>
<evidence type="ECO:0000256" key="2">
    <source>
        <dbReference type="SAM" id="Phobius"/>
    </source>
</evidence>
<feature type="transmembrane region" description="Helical" evidence="2">
    <location>
        <begin position="272"/>
        <end position="290"/>
    </location>
</feature>